<feature type="region of interest" description="Disordered" evidence="1">
    <location>
        <begin position="1"/>
        <end position="28"/>
    </location>
</feature>
<accession>A0A9X6SRY7</accession>
<evidence type="ECO:0000313" key="3">
    <source>
        <dbReference type="Proteomes" id="UP000219922"/>
    </source>
</evidence>
<sequence>EETSKEKSKEESKKEESKKEESKAVSVNTNDNVVHYDFVNKKQVATASPKEESTKNETKESSDDVSFVWDFVQKNRTRV</sequence>
<dbReference type="AlphaFoldDB" id="A0A9X6SRY7"/>
<protein>
    <submittedName>
        <fullName evidence="2">Uncharacterized protein</fullName>
    </submittedName>
</protein>
<evidence type="ECO:0000313" key="2">
    <source>
        <dbReference type="EMBL" id="PDZ94016.1"/>
    </source>
</evidence>
<organism evidence="2 3">
    <name type="scientific">Bacillus cereus</name>
    <dbReference type="NCBI Taxonomy" id="1396"/>
    <lineage>
        <taxon>Bacteria</taxon>
        <taxon>Bacillati</taxon>
        <taxon>Bacillota</taxon>
        <taxon>Bacilli</taxon>
        <taxon>Bacillales</taxon>
        <taxon>Bacillaceae</taxon>
        <taxon>Bacillus</taxon>
        <taxon>Bacillus cereus group</taxon>
    </lineage>
</organism>
<feature type="region of interest" description="Disordered" evidence="1">
    <location>
        <begin position="44"/>
        <end position="64"/>
    </location>
</feature>
<feature type="compositionally biased region" description="Basic and acidic residues" evidence="1">
    <location>
        <begin position="49"/>
        <end position="62"/>
    </location>
</feature>
<dbReference type="EMBL" id="NVMX01000290">
    <property type="protein sequence ID" value="PDZ94016.1"/>
    <property type="molecule type" value="Genomic_DNA"/>
</dbReference>
<dbReference type="RefSeq" id="WP_205753439.1">
    <property type="nucleotide sequence ID" value="NZ_NVMX01000290.1"/>
</dbReference>
<evidence type="ECO:0000256" key="1">
    <source>
        <dbReference type="SAM" id="MobiDB-lite"/>
    </source>
</evidence>
<name>A0A9X6SRY7_BACCE</name>
<gene>
    <name evidence="2" type="ORF">CON36_36075</name>
</gene>
<proteinExistence type="predicted"/>
<comment type="caution">
    <text evidence="2">The sequence shown here is derived from an EMBL/GenBank/DDBJ whole genome shotgun (WGS) entry which is preliminary data.</text>
</comment>
<feature type="compositionally biased region" description="Basic and acidic residues" evidence="1">
    <location>
        <begin position="1"/>
        <end position="23"/>
    </location>
</feature>
<reference evidence="2 3" key="1">
    <citation type="submission" date="2017-09" db="EMBL/GenBank/DDBJ databases">
        <title>Large-scale bioinformatics analysis of Bacillus genomes uncovers conserved roles of natural products in bacterial physiology.</title>
        <authorList>
            <consortium name="Agbiome Team Llc"/>
            <person name="Bleich R.M."/>
            <person name="Grubbs K.J."/>
            <person name="Santa Maria K.C."/>
            <person name="Allen S.E."/>
            <person name="Farag S."/>
            <person name="Shank E.A."/>
            <person name="Bowers A."/>
        </authorList>
    </citation>
    <scope>NUCLEOTIDE SEQUENCE [LARGE SCALE GENOMIC DNA]</scope>
    <source>
        <strain evidence="2 3">AFS092789</strain>
    </source>
</reference>
<feature type="non-terminal residue" evidence="2">
    <location>
        <position position="1"/>
    </location>
</feature>
<dbReference type="Proteomes" id="UP000219922">
    <property type="component" value="Unassembled WGS sequence"/>
</dbReference>